<evidence type="ECO:0000256" key="1">
    <source>
        <dbReference type="ARBA" id="ARBA00005336"/>
    </source>
</evidence>
<evidence type="ECO:0000256" key="2">
    <source>
        <dbReference type="ARBA" id="ARBA00022801"/>
    </source>
</evidence>
<evidence type="ECO:0000256" key="3">
    <source>
        <dbReference type="ARBA" id="ARBA00023295"/>
    </source>
</evidence>
<keyword evidence="3" id="KW-0326">Glycosidase</keyword>
<dbReference type="InterPro" id="IPR050226">
    <property type="entry name" value="NagZ_Beta-hexosaminidase"/>
</dbReference>
<feature type="domain" description="Glycoside hydrolase family 3 N-terminal" evidence="5">
    <location>
        <begin position="70"/>
        <end position="370"/>
    </location>
</feature>
<dbReference type="Pfam" id="PF00933">
    <property type="entry name" value="Glyco_hydro_3"/>
    <property type="match status" value="1"/>
</dbReference>
<feature type="signal peptide" evidence="4">
    <location>
        <begin position="1"/>
        <end position="28"/>
    </location>
</feature>
<dbReference type="InterPro" id="IPR001764">
    <property type="entry name" value="Glyco_hydro_3_N"/>
</dbReference>
<dbReference type="RefSeq" id="WP_265540874.1">
    <property type="nucleotide sequence ID" value="NZ_CP098740.1"/>
</dbReference>
<keyword evidence="4" id="KW-0732">Signal</keyword>
<evidence type="ECO:0000313" key="7">
    <source>
        <dbReference type="Proteomes" id="UP001164963"/>
    </source>
</evidence>
<reference evidence="6" key="1">
    <citation type="journal article" date="2022" name="Front. Microbiol.">
        <title>Mirubactin C rescues the lethal effect of cell wall biosynthesis mutations in Bacillus subtilis.</title>
        <authorList>
            <person name="Kepplinger B."/>
            <person name="Wen X."/>
            <person name="Tyler A.R."/>
            <person name="Kim B.Y."/>
            <person name="Brown J."/>
            <person name="Banks P."/>
            <person name="Dashti Y."/>
            <person name="Mackenzie E.S."/>
            <person name="Wills C."/>
            <person name="Kawai Y."/>
            <person name="Waldron K.J."/>
            <person name="Allenby N.E.E."/>
            <person name="Wu L.J."/>
            <person name="Hall M.J."/>
            <person name="Errington J."/>
        </authorList>
    </citation>
    <scope>NUCLEOTIDE SEQUENCE</scope>
    <source>
        <strain evidence="6">MDA8-470</strain>
    </source>
</reference>
<proteinExistence type="inferred from homology"/>
<evidence type="ECO:0000256" key="4">
    <source>
        <dbReference type="SAM" id="SignalP"/>
    </source>
</evidence>
<feature type="chain" id="PRO_5046761895" evidence="4">
    <location>
        <begin position="29"/>
        <end position="376"/>
    </location>
</feature>
<comment type="similarity">
    <text evidence="1">Belongs to the glycosyl hydrolase 3 family.</text>
</comment>
<keyword evidence="2" id="KW-0378">Hydrolase</keyword>
<dbReference type="InterPro" id="IPR036962">
    <property type="entry name" value="Glyco_hydro_3_N_sf"/>
</dbReference>
<name>A0ABY6PQH5_9ACTN</name>
<dbReference type="PANTHER" id="PTHR30480:SF14">
    <property type="entry name" value="HYDROLASE, PUTATIVE (AFU_ORTHOLOGUE AFUA_4G13770)-RELATED"/>
    <property type="match status" value="1"/>
</dbReference>
<dbReference type="InterPro" id="IPR006311">
    <property type="entry name" value="TAT_signal"/>
</dbReference>
<dbReference type="EMBL" id="CP098740">
    <property type="protein sequence ID" value="UZK54239.1"/>
    <property type="molecule type" value="Genomic_DNA"/>
</dbReference>
<dbReference type="SUPFAM" id="SSF51445">
    <property type="entry name" value="(Trans)glycosidases"/>
    <property type="match status" value="1"/>
</dbReference>
<organism evidence="6 7">
    <name type="scientific">Streptomyces drozdowiczii</name>
    <dbReference type="NCBI Taxonomy" id="202862"/>
    <lineage>
        <taxon>Bacteria</taxon>
        <taxon>Bacillati</taxon>
        <taxon>Actinomycetota</taxon>
        <taxon>Actinomycetes</taxon>
        <taxon>Kitasatosporales</taxon>
        <taxon>Streptomycetaceae</taxon>
        <taxon>Streptomyces</taxon>
    </lineage>
</organism>
<dbReference type="PANTHER" id="PTHR30480">
    <property type="entry name" value="BETA-HEXOSAMINIDASE-RELATED"/>
    <property type="match status" value="1"/>
</dbReference>
<dbReference type="Gene3D" id="3.20.20.300">
    <property type="entry name" value="Glycoside hydrolase, family 3, N-terminal domain"/>
    <property type="match status" value="1"/>
</dbReference>
<gene>
    <name evidence="6" type="ORF">NEH16_08895</name>
</gene>
<sequence length="376" mass="38474">MTPPLSRRGALIAGAAALAGGLGPAAGAAEAARRLPESTRPRLSALSPLQRAGQRVIHSYPGLTPPASLMTAIEQGHTAGVIFFGENVQNLTQIEGVIRSMEKARASSPVKAPLLLMTDQEGGMIRRLPGEPVKSAKDVGASSDPHYWADFTGSGAGLNLAGVGMNVNLAPVLDVYRTAGDFTDQYERSYSKSAAAVASCGADFITAQQREGVAATAKHFPGLGPATASQNTDLRSVTITTSASTLRSVDEAPYRDAIAAGVKLVMLSWAIYTGLDSARPAGLSPTVVGELRNRLGFKGVTVTDALEAGALSSYGSTSQRAVKAAAAGMDLLLCSARSVSQGDEAVAALADALGDSLDPTAFDAAAARVNALRAGL</sequence>
<accession>A0ABY6PQH5</accession>
<dbReference type="PROSITE" id="PS51318">
    <property type="entry name" value="TAT"/>
    <property type="match status" value="1"/>
</dbReference>
<evidence type="ECO:0000313" key="6">
    <source>
        <dbReference type="EMBL" id="UZK54239.1"/>
    </source>
</evidence>
<dbReference type="InterPro" id="IPR017853">
    <property type="entry name" value="GH"/>
</dbReference>
<keyword evidence="7" id="KW-1185">Reference proteome</keyword>
<protein>
    <submittedName>
        <fullName evidence="6">Beta-N-acetylhexosaminidase</fullName>
    </submittedName>
</protein>
<dbReference type="Proteomes" id="UP001164963">
    <property type="component" value="Chromosome"/>
</dbReference>
<evidence type="ECO:0000259" key="5">
    <source>
        <dbReference type="Pfam" id="PF00933"/>
    </source>
</evidence>